<dbReference type="PROSITE" id="PS51462">
    <property type="entry name" value="NUDIX"/>
    <property type="match status" value="1"/>
</dbReference>
<protein>
    <recommendedName>
        <fullName evidence="1">Nudix hydrolase domain-containing protein</fullName>
    </recommendedName>
</protein>
<dbReference type="AlphaFoldDB" id="A0A0G0IBZ6"/>
<evidence type="ECO:0000259" key="1">
    <source>
        <dbReference type="PROSITE" id="PS51462"/>
    </source>
</evidence>
<dbReference type="SUPFAM" id="SSF55811">
    <property type="entry name" value="Nudix"/>
    <property type="match status" value="1"/>
</dbReference>
<feature type="domain" description="Nudix hydrolase" evidence="1">
    <location>
        <begin position="1"/>
        <end position="143"/>
    </location>
</feature>
<dbReference type="InterPro" id="IPR015797">
    <property type="entry name" value="NUDIX_hydrolase-like_dom_sf"/>
</dbReference>
<name>A0A0G0IBZ6_9BACT</name>
<evidence type="ECO:0000313" key="2">
    <source>
        <dbReference type="EMBL" id="KKQ21749.1"/>
    </source>
</evidence>
<comment type="caution">
    <text evidence="2">The sequence shown here is derived from an EMBL/GenBank/DDBJ whole genome shotgun (WGS) entry which is preliminary data.</text>
</comment>
<dbReference type="Gene3D" id="3.90.79.10">
    <property type="entry name" value="Nucleoside Triphosphate Pyrophosphohydrolase"/>
    <property type="match status" value="1"/>
</dbReference>
<dbReference type="EMBL" id="LBSR01000014">
    <property type="protein sequence ID" value="KKQ21749.1"/>
    <property type="molecule type" value="Genomic_DNA"/>
</dbReference>
<proteinExistence type="predicted"/>
<sequence>MNNAIIKVGVLIESKERLLLIKEQTWQDKKYYWNFIKGTFEPDKDKDLLATAKRESKEEANVRIDVHSILNITYLKKNGVYIQINFIARLVGNKYGLSSKNDQKKFRDDQQEDIIDIRLFTKEELKKMHRKDFIGERTFQTIQDWISGKSCPLNTLRSIKDF</sequence>
<dbReference type="Proteomes" id="UP000034044">
    <property type="component" value="Unassembled WGS sequence"/>
</dbReference>
<dbReference type="InterPro" id="IPR000086">
    <property type="entry name" value="NUDIX_hydrolase_dom"/>
</dbReference>
<evidence type="ECO:0000313" key="3">
    <source>
        <dbReference type="Proteomes" id="UP000034044"/>
    </source>
</evidence>
<organism evidence="2 3">
    <name type="scientific">Candidatus Wolfebacteria bacterium GW2011_GWC1_37_10</name>
    <dbReference type="NCBI Taxonomy" id="1619010"/>
    <lineage>
        <taxon>Bacteria</taxon>
        <taxon>Candidatus Wolfeibacteriota</taxon>
    </lineage>
</organism>
<accession>A0A0G0IBZ6</accession>
<dbReference type="Pfam" id="PF00293">
    <property type="entry name" value="NUDIX"/>
    <property type="match status" value="1"/>
</dbReference>
<reference evidence="2 3" key="1">
    <citation type="journal article" date="2015" name="Nature">
        <title>rRNA introns, odd ribosomes, and small enigmatic genomes across a large radiation of phyla.</title>
        <authorList>
            <person name="Brown C.T."/>
            <person name="Hug L.A."/>
            <person name="Thomas B.C."/>
            <person name="Sharon I."/>
            <person name="Castelle C.J."/>
            <person name="Singh A."/>
            <person name="Wilkins M.J."/>
            <person name="Williams K.H."/>
            <person name="Banfield J.F."/>
        </authorList>
    </citation>
    <scope>NUCLEOTIDE SEQUENCE [LARGE SCALE GENOMIC DNA]</scope>
</reference>
<gene>
    <name evidence="2" type="ORF">US36_C0014G0009</name>
</gene>